<gene>
    <name evidence="4" type="ORF">KDW_13240</name>
</gene>
<sequence>MNQDHTNKAPLKNILIVEDDPNNGEFLSLVISQETDYTPFLAINAEEALKVVQKMTPDLFILDYFLPPGINGFELYKQLHTTIGLQDVPTIFLSASTEKDVIKQNNILFLEKPFELDELLKTIDELVRTSSSPRNVSAEG</sequence>
<dbReference type="Proteomes" id="UP000326912">
    <property type="component" value="Unassembled WGS sequence"/>
</dbReference>
<dbReference type="RefSeq" id="WP_151755191.1">
    <property type="nucleotide sequence ID" value="NZ_BKZW01000001.1"/>
</dbReference>
<feature type="modified residue" description="4-aspartylphosphate" evidence="2">
    <location>
        <position position="63"/>
    </location>
</feature>
<dbReference type="SMART" id="SM00448">
    <property type="entry name" value="REC"/>
    <property type="match status" value="1"/>
</dbReference>
<dbReference type="PANTHER" id="PTHR44591:SF3">
    <property type="entry name" value="RESPONSE REGULATORY DOMAIN-CONTAINING PROTEIN"/>
    <property type="match status" value="1"/>
</dbReference>
<keyword evidence="5" id="KW-1185">Reference proteome</keyword>
<dbReference type="SUPFAM" id="SSF52172">
    <property type="entry name" value="CheY-like"/>
    <property type="match status" value="1"/>
</dbReference>
<keyword evidence="1 2" id="KW-0597">Phosphoprotein</keyword>
<dbReference type="InterPro" id="IPR001789">
    <property type="entry name" value="Sig_transdc_resp-reg_receiver"/>
</dbReference>
<dbReference type="AlphaFoldDB" id="A0A5J4KJK5"/>
<dbReference type="Pfam" id="PF00072">
    <property type="entry name" value="Response_reg"/>
    <property type="match status" value="1"/>
</dbReference>
<comment type="caution">
    <text evidence="4">The sequence shown here is derived from an EMBL/GenBank/DDBJ whole genome shotgun (WGS) entry which is preliminary data.</text>
</comment>
<feature type="domain" description="Response regulatory" evidence="3">
    <location>
        <begin position="13"/>
        <end position="127"/>
    </location>
</feature>
<dbReference type="GO" id="GO:0000160">
    <property type="term" value="P:phosphorelay signal transduction system"/>
    <property type="evidence" value="ECO:0007669"/>
    <property type="project" value="InterPro"/>
</dbReference>
<evidence type="ECO:0000313" key="5">
    <source>
        <dbReference type="Proteomes" id="UP000326912"/>
    </source>
</evidence>
<name>A0A5J4KJK5_9CHLR</name>
<dbReference type="Gene3D" id="3.40.50.2300">
    <property type="match status" value="1"/>
</dbReference>
<protein>
    <recommendedName>
        <fullName evidence="3">Response regulatory domain-containing protein</fullName>
    </recommendedName>
</protein>
<dbReference type="InterPro" id="IPR050595">
    <property type="entry name" value="Bact_response_regulator"/>
</dbReference>
<evidence type="ECO:0000313" key="4">
    <source>
        <dbReference type="EMBL" id="GER87162.1"/>
    </source>
</evidence>
<proteinExistence type="predicted"/>
<accession>A0A5J4KJK5</accession>
<evidence type="ECO:0000256" key="1">
    <source>
        <dbReference type="ARBA" id="ARBA00022553"/>
    </source>
</evidence>
<dbReference type="EMBL" id="BKZW01000001">
    <property type="protein sequence ID" value="GER87162.1"/>
    <property type="molecule type" value="Genomic_DNA"/>
</dbReference>
<evidence type="ECO:0000259" key="3">
    <source>
        <dbReference type="PROSITE" id="PS50110"/>
    </source>
</evidence>
<dbReference type="PROSITE" id="PS50110">
    <property type="entry name" value="RESPONSE_REGULATORY"/>
    <property type="match status" value="1"/>
</dbReference>
<reference evidence="4 5" key="1">
    <citation type="submission" date="2019-10" db="EMBL/GenBank/DDBJ databases">
        <title>Dictyobacter vulcani sp. nov., within the class Ktedonobacteria, isolated from soil of volcanic Mt. Zao.</title>
        <authorList>
            <person name="Zheng Y."/>
            <person name="Wang C.M."/>
            <person name="Sakai Y."/>
            <person name="Abe K."/>
            <person name="Yokota A."/>
            <person name="Yabe S."/>
        </authorList>
    </citation>
    <scope>NUCLEOTIDE SEQUENCE [LARGE SCALE GENOMIC DNA]</scope>
    <source>
        <strain evidence="4 5">W12</strain>
    </source>
</reference>
<evidence type="ECO:0000256" key="2">
    <source>
        <dbReference type="PROSITE-ProRule" id="PRU00169"/>
    </source>
</evidence>
<dbReference type="InterPro" id="IPR011006">
    <property type="entry name" value="CheY-like_superfamily"/>
</dbReference>
<organism evidence="4 5">
    <name type="scientific">Dictyobacter vulcani</name>
    <dbReference type="NCBI Taxonomy" id="2607529"/>
    <lineage>
        <taxon>Bacteria</taxon>
        <taxon>Bacillati</taxon>
        <taxon>Chloroflexota</taxon>
        <taxon>Ktedonobacteria</taxon>
        <taxon>Ktedonobacterales</taxon>
        <taxon>Dictyobacteraceae</taxon>
        <taxon>Dictyobacter</taxon>
    </lineage>
</organism>
<dbReference type="PANTHER" id="PTHR44591">
    <property type="entry name" value="STRESS RESPONSE REGULATOR PROTEIN 1"/>
    <property type="match status" value="1"/>
</dbReference>